<keyword evidence="3" id="KW-1185">Reference proteome</keyword>
<dbReference type="Proteomes" id="UP000199315">
    <property type="component" value="Unassembled WGS sequence"/>
</dbReference>
<organism evidence="2 3">
    <name type="scientific">Anaerobium acetethylicum</name>
    <dbReference type="NCBI Taxonomy" id="1619234"/>
    <lineage>
        <taxon>Bacteria</taxon>
        <taxon>Bacillati</taxon>
        <taxon>Bacillota</taxon>
        <taxon>Clostridia</taxon>
        <taxon>Lachnospirales</taxon>
        <taxon>Lachnospiraceae</taxon>
        <taxon>Anaerobium</taxon>
    </lineage>
</organism>
<reference evidence="2 3" key="1">
    <citation type="submission" date="2016-09" db="EMBL/GenBank/DDBJ databases">
        <authorList>
            <person name="Capua I."/>
            <person name="De Benedictis P."/>
            <person name="Joannis T."/>
            <person name="Lombin L.H."/>
            <person name="Cattoli G."/>
        </authorList>
    </citation>
    <scope>NUCLEOTIDE SEQUENCE [LARGE SCALE GENOMIC DNA]</scope>
    <source>
        <strain evidence="2 3">GluBS11</strain>
    </source>
</reference>
<sequence>MTKMVVVFSNHDDAVKIRNLLVRQGFSVVAVCTTGAQAIQAAERLSDGIIVCGYKYSDMIYRQLREYLRDEFEMLLVASHHLWSECSTENVICLGMPLKVNELTDTLEMMENSMARKRKQRKLVPRERSEDEKKLILEAKALLMERNNMTEEDAHRYIQKRSMDSKSNMVDMAKSILSIMRD</sequence>
<gene>
    <name evidence="2" type="ORF">SAMN05421730_101910</name>
</gene>
<dbReference type="AlphaFoldDB" id="A0A1D3TVX9"/>
<dbReference type="GO" id="GO:0003723">
    <property type="term" value="F:RNA binding"/>
    <property type="evidence" value="ECO:0007669"/>
    <property type="project" value="InterPro"/>
</dbReference>
<accession>A0A1D3TVX9</accession>
<protein>
    <submittedName>
        <fullName evidence="2">Response regulator NasT</fullName>
    </submittedName>
</protein>
<dbReference type="STRING" id="1619234.SAMN05421730_101910"/>
<dbReference type="Pfam" id="PF03861">
    <property type="entry name" value="ANTAR"/>
    <property type="match status" value="1"/>
</dbReference>
<dbReference type="OrthoDB" id="9808843at2"/>
<feature type="domain" description="ANTAR" evidence="1">
    <location>
        <begin position="116"/>
        <end position="177"/>
    </location>
</feature>
<dbReference type="Gene3D" id="1.10.10.10">
    <property type="entry name" value="Winged helix-like DNA-binding domain superfamily/Winged helix DNA-binding domain"/>
    <property type="match status" value="1"/>
</dbReference>
<dbReference type="InterPro" id="IPR011006">
    <property type="entry name" value="CheY-like_superfamily"/>
</dbReference>
<evidence type="ECO:0000259" key="1">
    <source>
        <dbReference type="PROSITE" id="PS50921"/>
    </source>
</evidence>
<name>A0A1D3TVX9_9FIRM</name>
<dbReference type="InterPro" id="IPR036388">
    <property type="entry name" value="WH-like_DNA-bd_sf"/>
</dbReference>
<dbReference type="SUPFAM" id="SSF52172">
    <property type="entry name" value="CheY-like"/>
    <property type="match status" value="1"/>
</dbReference>
<evidence type="ECO:0000313" key="3">
    <source>
        <dbReference type="Proteomes" id="UP000199315"/>
    </source>
</evidence>
<dbReference type="PROSITE" id="PS50921">
    <property type="entry name" value="ANTAR"/>
    <property type="match status" value="1"/>
</dbReference>
<evidence type="ECO:0000313" key="2">
    <source>
        <dbReference type="EMBL" id="SCP98299.1"/>
    </source>
</evidence>
<dbReference type="EMBL" id="FMKA01000019">
    <property type="protein sequence ID" value="SCP98299.1"/>
    <property type="molecule type" value="Genomic_DNA"/>
</dbReference>
<dbReference type="SMART" id="SM01012">
    <property type="entry name" value="ANTAR"/>
    <property type="match status" value="1"/>
</dbReference>
<dbReference type="InterPro" id="IPR005561">
    <property type="entry name" value="ANTAR"/>
</dbReference>
<proteinExistence type="predicted"/>